<accession>A0A267GZV5</accession>
<dbReference type="InterPro" id="IPR011009">
    <property type="entry name" value="Kinase-like_dom_sf"/>
</dbReference>
<dbReference type="PROSITE" id="PS50011">
    <property type="entry name" value="PROTEIN_KINASE_DOM"/>
    <property type="match status" value="1"/>
</dbReference>
<feature type="compositionally biased region" description="Basic and acidic residues" evidence="9">
    <location>
        <begin position="372"/>
        <end position="387"/>
    </location>
</feature>
<feature type="binding site" evidence="7">
    <location>
        <position position="77"/>
    </location>
    <ligand>
        <name>ATP</name>
        <dbReference type="ChEBI" id="CHEBI:30616"/>
    </ligand>
</feature>
<dbReference type="AlphaFoldDB" id="A0A267GZV5"/>
<dbReference type="InterPro" id="IPR000719">
    <property type="entry name" value="Prot_kinase_dom"/>
</dbReference>
<name>A0A267GZV5_9PLAT</name>
<gene>
    <name evidence="11" type="ORF">BOX15_Mlig013988g1</name>
</gene>
<evidence type="ECO:0000313" key="11">
    <source>
        <dbReference type="EMBL" id="PAA90822.1"/>
    </source>
</evidence>
<keyword evidence="2" id="KW-0597">Phosphoprotein</keyword>
<dbReference type="SMART" id="SM00220">
    <property type="entry name" value="S_TKc"/>
    <property type="match status" value="1"/>
</dbReference>
<reference evidence="11 12" key="1">
    <citation type="submission" date="2017-06" db="EMBL/GenBank/DDBJ databases">
        <title>A platform for efficient transgenesis in Macrostomum lignano, a flatworm model organism for stem cell research.</title>
        <authorList>
            <person name="Berezikov E."/>
        </authorList>
    </citation>
    <scope>NUCLEOTIDE SEQUENCE [LARGE SCALE GENOMIC DNA]</scope>
    <source>
        <strain evidence="11">DV1</strain>
        <tissue evidence="11">Whole organism</tissue>
    </source>
</reference>
<dbReference type="PROSITE" id="PS00107">
    <property type="entry name" value="PROTEIN_KINASE_ATP"/>
    <property type="match status" value="1"/>
</dbReference>
<keyword evidence="3" id="KW-0808">Transferase</keyword>
<dbReference type="Gene3D" id="1.10.510.10">
    <property type="entry name" value="Transferase(Phosphotransferase) domain 1"/>
    <property type="match status" value="1"/>
</dbReference>
<dbReference type="Proteomes" id="UP000215902">
    <property type="component" value="Unassembled WGS sequence"/>
</dbReference>
<keyword evidence="5" id="KW-0418">Kinase</keyword>
<evidence type="ECO:0000256" key="5">
    <source>
        <dbReference type="ARBA" id="ARBA00022777"/>
    </source>
</evidence>
<comment type="caution">
    <text evidence="11">The sequence shown here is derived from an EMBL/GenBank/DDBJ whole genome shotgun (WGS) entry which is preliminary data.</text>
</comment>
<dbReference type="STRING" id="282301.A0A267GZV5"/>
<evidence type="ECO:0000259" key="10">
    <source>
        <dbReference type="PROSITE" id="PS50011"/>
    </source>
</evidence>
<keyword evidence="1 8" id="KW-0723">Serine/threonine-protein kinase</keyword>
<dbReference type="Gene3D" id="3.30.200.20">
    <property type="entry name" value="Phosphorylase Kinase, domain 1"/>
    <property type="match status" value="1"/>
</dbReference>
<evidence type="ECO:0000256" key="2">
    <source>
        <dbReference type="ARBA" id="ARBA00022553"/>
    </source>
</evidence>
<feature type="region of interest" description="Disordered" evidence="9">
    <location>
        <begin position="348"/>
        <end position="420"/>
    </location>
</feature>
<evidence type="ECO:0000256" key="1">
    <source>
        <dbReference type="ARBA" id="ARBA00022527"/>
    </source>
</evidence>
<evidence type="ECO:0000256" key="6">
    <source>
        <dbReference type="ARBA" id="ARBA00022840"/>
    </source>
</evidence>
<dbReference type="GO" id="GO:0004674">
    <property type="term" value="F:protein serine/threonine kinase activity"/>
    <property type="evidence" value="ECO:0007669"/>
    <property type="project" value="UniProtKB-KW"/>
</dbReference>
<feature type="region of interest" description="Disordered" evidence="9">
    <location>
        <begin position="1"/>
        <end position="35"/>
    </location>
</feature>
<sequence>MRPPQSAEPVPATMPAAPNQLDQLDSASAPQQQQPVLLHQRDFEKIRRLGLGKYARVYVCRRAPVNGEQQTREFAMKEVRMNTGCHNEYLMRERDLLILCSESPFIVNLMCTFQEPQRQRAYLILQLGEGGDLYELHEDVHLFNEQEARFYLAEITCGLEFMHERSIIHRDVKGENILLTGAGHVMLCDLGLARRLNGPDDRARTYCGTLSYMSPEMVRRQRYGTKTDIWSLGVLLAFLVTGEEPIIGNNEDEKQSNIMKGRYHLSCIAKMSYACKSLISNMLKANPDQRPTATELKTRRFLNKLDWSVVASGGLQPPYQPRYGRKCRRGVGLGGIVVDAAGIDAGQQQPDVDATTAEAADSTVGRGRRKSRADSQFRFHADDDKLRGKQPATAAGEDNDETSGSGEGKTGAVGGGAEPIEGFDWVSPELLLLPLTVGLSLDDAEDPAR</sequence>
<evidence type="ECO:0000313" key="12">
    <source>
        <dbReference type="Proteomes" id="UP000215902"/>
    </source>
</evidence>
<dbReference type="GO" id="GO:0005524">
    <property type="term" value="F:ATP binding"/>
    <property type="evidence" value="ECO:0007669"/>
    <property type="project" value="UniProtKB-UniRule"/>
</dbReference>
<dbReference type="PROSITE" id="PS00108">
    <property type="entry name" value="PROTEIN_KINASE_ST"/>
    <property type="match status" value="1"/>
</dbReference>
<proteinExistence type="inferred from homology"/>
<dbReference type="EMBL" id="NIVC01000103">
    <property type="protein sequence ID" value="PAA90822.1"/>
    <property type="molecule type" value="Genomic_DNA"/>
</dbReference>
<dbReference type="Pfam" id="PF00069">
    <property type="entry name" value="Pkinase"/>
    <property type="match status" value="1"/>
</dbReference>
<protein>
    <recommendedName>
        <fullName evidence="10">Protein kinase domain-containing protein</fullName>
    </recommendedName>
</protein>
<dbReference type="PANTHER" id="PTHR24351">
    <property type="entry name" value="RIBOSOMAL PROTEIN S6 KINASE"/>
    <property type="match status" value="1"/>
</dbReference>
<organism evidence="11 12">
    <name type="scientific">Macrostomum lignano</name>
    <dbReference type="NCBI Taxonomy" id="282301"/>
    <lineage>
        <taxon>Eukaryota</taxon>
        <taxon>Metazoa</taxon>
        <taxon>Spiralia</taxon>
        <taxon>Lophotrochozoa</taxon>
        <taxon>Platyhelminthes</taxon>
        <taxon>Rhabditophora</taxon>
        <taxon>Macrostomorpha</taxon>
        <taxon>Macrostomida</taxon>
        <taxon>Macrostomidae</taxon>
        <taxon>Macrostomum</taxon>
    </lineage>
</organism>
<dbReference type="SUPFAM" id="SSF56112">
    <property type="entry name" value="Protein kinase-like (PK-like)"/>
    <property type="match status" value="1"/>
</dbReference>
<keyword evidence="12" id="KW-1185">Reference proteome</keyword>
<evidence type="ECO:0000256" key="4">
    <source>
        <dbReference type="ARBA" id="ARBA00022741"/>
    </source>
</evidence>
<evidence type="ECO:0000256" key="7">
    <source>
        <dbReference type="PROSITE-ProRule" id="PRU10141"/>
    </source>
</evidence>
<comment type="similarity">
    <text evidence="8">Belongs to the protein kinase superfamily.</text>
</comment>
<dbReference type="InterPro" id="IPR017441">
    <property type="entry name" value="Protein_kinase_ATP_BS"/>
</dbReference>
<feature type="compositionally biased region" description="Polar residues" evidence="9">
    <location>
        <begin position="20"/>
        <end position="35"/>
    </location>
</feature>
<keyword evidence="4 7" id="KW-0547">Nucleotide-binding</keyword>
<dbReference type="InterPro" id="IPR008271">
    <property type="entry name" value="Ser/Thr_kinase_AS"/>
</dbReference>
<evidence type="ECO:0000256" key="8">
    <source>
        <dbReference type="RuleBase" id="RU000304"/>
    </source>
</evidence>
<evidence type="ECO:0000256" key="9">
    <source>
        <dbReference type="SAM" id="MobiDB-lite"/>
    </source>
</evidence>
<dbReference type="OrthoDB" id="4062651at2759"/>
<keyword evidence="6 7" id="KW-0067">ATP-binding</keyword>
<feature type="domain" description="Protein kinase" evidence="10">
    <location>
        <begin position="43"/>
        <end position="302"/>
    </location>
</feature>
<evidence type="ECO:0000256" key="3">
    <source>
        <dbReference type="ARBA" id="ARBA00022679"/>
    </source>
</evidence>
<feature type="compositionally biased region" description="Gly residues" evidence="9">
    <location>
        <begin position="405"/>
        <end position="417"/>
    </location>
</feature>